<dbReference type="eggNOG" id="KOG0676">
    <property type="taxonomic scope" value="Eukaryota"/>
</dbReference>
<reference evidence="1 2" key="1">
    <citation type="journal article" date="2007" name="Science">
        <title>Sea anemone genome reveals ancestral eumetazoan gene repertoire and genomic organization.</title>
        <authorList>
            <person name="Putnam N.H."/>
            <person name="Srivastava M."/>
            <person name="Hellsten U."/>
            <person name="Dirks B."/>
            <person name="Chapman J."/>
            <person name="Salamov A."/>
            <person name="Terry A."/>
            <person name="Shapiro H."/>
            <person name="Lindquist E."/>
            <person name="Kapitonov V.V."/>
            <person name="Jurka J."/>
            <person name="Genikhovich G."/>
            <person name="Grigoriev I.V."/>
            <person name="Lucas S.M."/>
            <person name="Steele R.E."/>
            <person name="Finnerty J.R."/>
            <person name="Technau U."/>
            <person name="Martindale M.Q."/>
            <person name="Rokhsar D.S."/>
        </authorList>
    </citation>
    <scope>NUCLEOTIDE SEQUENCE [LARGE SCALE GENOMIC DNA]</scope>
    <source>
        <strain evidence="2">CH2 X CH6</strain>
    </source>
</reference>
<dbReference type="Gene3D" id="3.30.420.40">
    <property type="match status" value="1"/>
</dbReference>
<dbReference type="STRING" id="45351.A7RTR6"/>
<dbReference type="InParanoid" id="A7RTR6"/>
<protein>
    <recommendedName>
        <fullName evidence="3">Actin-related protein 8</fullName>
    </recommendedName>
</protein>
<dbReference type="InterPro" id="IPR004000">
    <property type="entry name" value="Actin"/>
</dbReference>
<dbReference type="Proteomes" id="UP000001593">
    <property type="component" value="Unassembled WGS sequence"/>
</dbReference>
<evidence type="ECO:0008006" key="3">
    <source>
        <dbReference type="Google" id="ProtNLM"/>
    </source>
</evidence>
<dbReference type="Pfam" id="PF00022">
    <property type="entry name" value="Actin"/>
    <property type="match status" value="1"/>
</dbReference>
<evidence type="ECO:0000313" key="1">
    <source>
        <dbReference type="EMBL" id="EDO45076.1"/>
    </source>
</evidence>
<proteinExistence type="predicted"/>
<dbReference type="PhylomeDB" id="A7RTR6"/>
<name>A7RTR6_NEMVE</name>
<dbReference type="GO" id="GO:0005869">
    <property type="term" value="C:dynactin complex"/>
    <property type="evidence" value="ECO:0000318"/>
    <property type="project" value="GO_Central"/>
</dbReference>
<dbReference type="AlphaFoldDB" id="A7RTR6"/>
<keyword evidence="2" id="KW-1185">Reference proteome</keyword>
<accession>A7RTR6</accession>
<dbReference type="EMBL" id="DS469538">
    <property type="protein sequence ID" value="EDO45076.1"/>
    <property type="molecule type" value="Genomic_DNA"/>
</dbReference>
<dbReference type="PANTHER" id="PTHR11937">
    <property type="entry name" value="ACTIN"/>
    <property type="match status" value="1"/>
</dbReference>
<dbReference type="HOGENOM" id="CLU_1311448_0_0_1"/>
<organism evidence="1 2">
    <name type="scientific">Nematostella vectensis</name>
    <name type="common">Starlet sea anemone</name>
    <dbReference type="NCBI Taxonomy" id="45351"/>
    <lineage>
        <taxon>Eukaryota</taxon>
        <taxon>Metazoa</taxon>
        <taxon>Cnidaria</taxon>
        <taxon>Anthozoa</taxon>
        <taxon>Hexacorallia</taxon>
        <taxon>Actiniaria</taxon>
        <taxon>Edwardsiidae</taxon>
        <taxon>Nematostella</taxon>
    </lineage>
</organism>
<dbReference type="Gene3D" id="3.90.640.10">
    <property type="entry name" value="Actin, Chain A, domain 4"/>
    <property type="match status" value="1"/>
</dbReference>
<dbReference type="InterPro" id="IPR043129">
    <property type="entry name" value="ATPase_NBD"/>
</dbReference>
<dbReference type="SUPFAM" id="SSF53067">
    <property type="entry name" value="Actin-like ATPase domain"/>
    <property type="match status" value="1"/>
</dbReference>
<sequence>MRPSTAVMTLLSMDQRTDMPIFHLYKKIQEAIPTLYKAKLHRHKMLQEELVEILLGYFRVQAVYLQEQSILAMYSYSAVSGIVVDVGDHIDVIPVVEGCIIESGATRLPYGGRQVTDTLARHLTEKGHRFFSEVETYVARLIKEQACYVSEQRVTDGTDEIHSTDVNLAKYIFLMDHFLSRIAGISGVCDTPSLVIVRTSAHTPGAARSS</sequence>
<evidence type="ECO:0000313" key="2">
    <source>
        <dbReference type="Proteomes" id="UP000001593"/>
    </source>
</evidence>
<gene>
    <name evidence="1" type="ORF">NEMVEDRAFT_v1g202025</name>
</gene>